<organism evidence="1 2">
    <name type="scientific">Actinomadura chibensis</name>
    <dbReference type="NCBI Taxonomy" id="392828"/>
    <lineage>
        <taxon>Bacteria</taxon>
        <taxon>Bacillati</taxon>
        <taxon>Actinomycetota</taxon>
        <taxon>Actinomycetes</taxon>
        <taxon>Streptosporangiales</taxon>
        <taxon>Thermomonosporaceae</taxon>
        <taxon>Actinomadura</taxon>
    </lineage>
</organism>
<evidence type="ECO:0000313" key="2">
    <source>
        <dbReference type="Proteomes" id="UP000323380"/>
    </source>
</evidence>
<proteinExistence type="predicted"/>
<reference evidence="1 2" key="1">
    <citation type="submission" date="2019-08" db="EMBL/GenBank/DDBJ databases">
        <title>Actinomadura sp. nov. CYP1-5 isolated from mountain soil.</title>
        <authorList>
            <person name="Songsumanus A."/>
            <person name="Kuncharoen N."/>
            <person name="Kudo T."/>
            <person name="Yuki M."/>
            <person name="Igarashi Y."/>
            <person name="Tanasupawat S."/>
        </authorList>
    </citation>
    <scope>NUCLEOTIDE SEQUENCE [LARGE SCALE GENOMIC DNA]</scope>
    <source>
        <strain evidence="1 2">JCM 14158</strain>
    </source>
</reference>
<evidence type="ECO:0000313" key="1">
    <source>
        <dbReference type="EMBL" id="TYB47977.1"/>
    </source>
</evidence>
<dbReference type="RefSeq" id="WP_067900694.1">
    <property type="nucleotide sequence ID" value="NZ_VSFG01000001.1"/>
</dbReference>
<dbReference type="Gene3D" id="3.30.530.20">
    <property type="match status" value="2"/>
</dbReference>
<sequence length="305" mass="33905">MSTPLRSTVHQRDVRAPAGRVYPLIADASLWPAVFAPTVAVHHLLKGEREERFRIWALVNGAVSGWTSRRALDPDGLRVTFEQERSRPPVLSMSGSWTVRPSGPDRSTVELRHEFVLDDGPAEGHEAYLRALDGNSERELAALAEVAEIGDALDVALQTFESAVTVRAGAEEVYEFVARADLWPERLPHVRDVQLREDGPGIQDLDMETITVDGGTHRTRSHRVCERPAWIAYKQVVLPETLRGHSGVWSFQDDGKGWATAVSRHTVLLDPRHATPEERDRVRALLEKNSQATLLHATSFAGQDA</sequence>
<dbReference type="STRING" id="1220554.GCA_001552135_06607"/>
<dbReference type="CDD" id="cd08861">
    <property type="entry name" value="OtcD1_ARO-CYC_like"/>
    <property type="match status" value="2"/>
</dbReference>
<comment type="caution">
    <text evidence="1">The sequence shown here is derived from an EMBL/GenBank/DDBJ whole genome shotgun (WGS) entry which is preliminary data.</text>
</comment>
<dbReference type="AlphaFoldDB" id="A0A5D0NUB8"/>
<dbReference type="SUPFAM" id="SSF55961">
    <property type="entry name" value="Bet v1-like"/>
    <property type="match status" value="2"/>
</dbReference>
<dbReference type="EMBL" id="VSFG01000001">
    <property type="protein sequence ID" value="TYB47977.1"/>
    <property type="molecule type" value="Genomic_DNA"/>
</dbReference>
<keyword evidence="2" id="KW-1185">Reference proteome</keyword>
<gene>
    <name evidence="1" type="ORF">FXF69_01695</name>
</gene>
<protein>
    <submittedName>
        <fullName evidence="1">Cyclase</fullName>
    </submittedName>
</protein>
<dbReference type="Pfam" id="PF10604">
    <property type="entry name" value="Polyketide_cyc2"/>
    <property type="match status" value="2"/>
</dbReference>
<dbReference type="InterPro" id="IPR023393">
    <property type="entry name" value="START-like_dom_sf"/>
</dbReference>
<name>A0A5D0NUB8_9ACTN</name>
<dbReference type="InterPro" id="IPR019587">
    <property type="entry name" value="Polyketide_cyclase/dehydratase"/>
</dbReference>
<accession>A0A5D0NUB8</accession>
<dbReference type="Proteomes" id="UP000323380">
    <property type="component" value="Unassembled WGS sequence"/>
</dbReference>